<comment type="subcellular location">
    <subcellularLocation>
        <location evidence="1">Membrane</location>
        <topology evidence="1">Multi-pass membrane protein</topology>
    </subcellularLocation>
</comment>
<evidence type="ECO:0000256" key="1">
    <source>
        <dbReference type="ARBA" id="ARBA00004141"/>
    </source>
</evidence>
<feature type="transmembrane region" description="Helical" evidence="6">
    <location>
        <begin position="649"/>
        <end position="668"/>
    </location>
</feature>
<feature type="compositionally biased region" description="Polar residues" evidence="5">
    <location>
        <begin position="16"/>
        <end position="31"/>
    </location>
</feature>
<dbReference type="InterPro" id="IPR004841">
    <property type="entry name" value="AA-permease/SLC12A_dom"/>
</dbReference>
<dbReference type="EMBL" id="LT598484">
    <property type="protein sequence ID" value="SCV00699.1"/>
    <property type="molecule type" value="Genomic_DNA"/>
</dbReference>
<keyword evidence="9" id="KW-1185">Reference proteome</keyword>
<dbReference type="Pfam" id="PF00324">
    <property type="entry name" value="AA_permease"/>
    <property type="match status" value="1"/>
</dbReference>
<evidence type="ECO:0000256" key="4">
    <source>
        <dbReference type="ARBA" id="ARBA00023136"/>
    </source>
</evidence>
<sequence>MSERNAFSELFPGLQRQRSTENSSASISTDFNGEKVKEGSSMSNQSLDTQFLLDVLSEFERNDKLDYRAKVTEHNFYLSELYAKKTSALEAKPVATDDLEDFHIYNKKVQREYVLRKKMDNILLQRSVHEPLEVLSCDNLSAKFTAGKEDRDTELAALKKKGNEMVNFLFSPLRPPTSAQRVPIYRIHSNDTQVIDLEHNAIGGIDEPSVKVPELGHLPSHSSSNSENKSWSNRWNKLLSTLNGSEKNYQLQRKLDTRHLQAIAIGATIGVGLFLNSGKALSIGGPFGTLIGFSICGSIVLATMLSFTELATLIPISSGVSGLASRFVEDAFGFALGWTYWLTYALTFANQIVASNYMLSYYTDSLLSTGATAGFITLFLITAIVVNLMDVRLVGEVTYGFTFFKILVTAMMIIVMVVLNAGAGRHVHPRVGFRYWDASKSPGDLTYGLFRPTFDLRDQGAGSRNGIPGSEGRFLSILVVLTLSSFSYSGVEVGFVACGEAINPRRSLPSATKKTFVTIIILYLLSIFVISLNVYSGDSGLLRYYTSATERPSARVVSEFDTRWQIFQNCSNKKPLVVSDYSNGSQSPWVLALKSFGLCSFSSTFNAFLVIFGVSSAFSSLYSASRTLYAMGTQDKAPASFRRCSRRGVPYVAVAFSGLFGTLAYLALSSRSLEFFQVLANISGATISIIWLGLNVSFLRFYYALKKRPDIISRSDPSFPYRSPFQPFTAYYGLTGSVVIMLLMGFVNFLRGFWSTKMVFSCYGGLLYFGVTYLGYKLIKSSKIQRLDQIDLDTGRREMDRMRWIEHREYTGSWRESLHKLVTWLV</sequence>
<feature type="transmembrane region" description="Helical" evidence="6">
    <location>
        <begin position="758"/>
        <end position="776"/>
    </location>
</feature>
<feature type="transmembrane region" description="Helical" evidence="6">
    <location>
        <begin position="366"/>
        <end position="389"/>
    </location>
</feature>
<proteinExistence type="predicted"/>
<evidence type="ECO:0000313" key="9">
    <source>
        <dbReference type="Proteomes" id="UP000191144"/>
    </source>
</evidence>
<gene>
    <name evidence="8" type="ORF">LAME_0G11430G</name>
</gene>
<keyword evidence="2 6" id="KW-0812">Transmembrane</keyword>
<dbReference type="GO" id="GO:0015171">
    <property type="term" value="F:amino acid transmembrane transporter activity"/>
    <property type="evidence" value="ECO:0007669"/>
    <property type="project" value="TreeGrafter"/>
</dbReference>
<keyword evidence="3 6" id="KW-1133">Transmembrane helix</keyword>
<organism evidence="8 9">
    <name type="scientific">Lachancea meyersii CBS 8951</name>
    <dbReference type="NCBI Taxonomy" id="1266667"/>
    <lineage>
        <taxon>Eukaryota</taxon>
        <taxon>Fungi</taxon>
        <taxon>Dikarya</taxon>
        <taxon>Ascomycota</taxon>
        <taxon>Saccharomycotina</taxon>
        <taxon>Saccharomycetes</taxon>
        <taxon>Saccharomycetales</taxon>
        <taxon>Saccharomycetaceae</taxon>
        <taxon>Lachancea</taxon>
    </lineage>
</organism>
<feature type="transmembrane region" description="Helical" evidence="6">
    <location>
        <begin position="259"/>
        <end position="275"/>
    </location>
</feature>
<dbReference type="InterPro" id="IPR050524">
    <property type="entry name" value="APC_YAT"/>
</dbReference>
<dbReference type="GO" id="GO:0016020">
    <property type="term" value="C:membrane"/>
    <property type="evidence" value="ECO:0007669"/>
    <property type="project" value="UniProtKB-SubCell"/>
</dbReference>
<name>A0A1G4K994_9SACH</name>
<dbReference type="OrthoDB" id="3900342at2759"/>
<evidence type="ECO:0000259" key="7">
    <source>
        <dbReference type="Pfam" id="PF00324"/>
    </source>
</evidence>
<dbReference type="Gene3D" id="1.20.1740.10">
    <property type="entry name" value="Amino acid/polyamine transporter I"/>
    <property type="match status" value="1"/>
</dbReference>
<dbReference type="PANTHER" id="PTHR43341:SF46">
    <property type="entry name" value="SPS-SENSOR COMPONENT SSY1"/>
    <property type="match status" value="1"/>
</dbReference>
<feature type="transmembrane region" description="Helical" evidence="6">
    <location>
        <begin position="287"/>
        <end position="311"/>
    </location>
</feature>
<feature type="domain" description="Amino acid permease/ SLC12A" evidence="7">
    <location>
        <begin position="259"/>
        <end position="787"/>
    </location>
</feature>
<evidence type="ECO:0000256" key="6">
    <source>
        <dbReference type="SAM" id="Phobius"/>
    </source>
</evidence>
<evidence type="ECO:0000256" key="3">
    <source>
        <dbReference type="ARBA" id="ARBA00022989"/>
    </source>
</evidence>
<feature type="region of interest" description="Disordered" evidence="5">
    <location>
        <begin position="1"/>
        <end position="41"/>
    </location>
</feature>
<dbReference type="PANTHER" id="PTHR43341">
    <property type="entry name" value="AMINO ACID PERMEASE"/>
    <property type="match status" value="1"/>
</dbReference>
<evidence type="ECO:0000256" key="5">
    <source>
        <dbReference type="SAM" id="MobiDB-lite"/>
    </source>
</evidence>
<feature type="transmembrane region" description="Helical" evidence="6">
    <location>
        <begin position="401"/>
        <end position="421"/>
    </location>
</feature>
<evidence type="ECO:0000256" key="2">
    <source>
        <dbReference type="ARBA" id="ARBA00022692"/>
    </source>
</evidence>
<keyword evidence="4 6" id="KW-0472">Membrane</keyword>
<dbReference type="AlphaFoldDB" id="A0A1G4K994"/>
<feature type="transmembrane region" description="Helical" evidence="6">
    <location>
        <begin position="724"/>
        <end position="746"/>
    </location>
</feature>
<reference evidence="9" key="1">
    <citation type="submission" date="2016-03" db="EMBL/GenBank/DDBJ databases">
        <authorList>
            <person name="Devillers Hugo."/>
        </authorList>
    </citation>
    <scope>NUCLEOTIDE SEQUENCE [LARGE SCALE GENOMIC DNA]</scope>
</reference>
<dbReference type="Proteomes" id="UP000191144">
    <property type="component" value="Chromosome G"/>
</dbReference>
<accession>A0A1G4K994</accession>
<feature type="transmembrane region" description="Helical" evidence="6">
    <location>
        <begin position="331"/>
        <end position="354"/>
    </location>
</feature>
<evidence type="ECO:0000313" key="8">
    <source>
        <dbReference type="EMBL" id="SCV00699.1"/>
    </source>
</evidence>
<feature type="transmembrane region" description="Helical" evidence="6">
    <location>
        <begin position="605"/>
        <end position="629"/>
    </location>
</feature>
<feature type="transmembrane region" description="Helical" evidence="6">
    <location>
        <begin position="680"/>
        <end position="703"/>
    </location>
</feature>
<feature type="transmembrane region" description="Helical" evidence="6">
    <location>
        <begin position="515"/>
        <end position="535"/>
    </location>
</feature>
<protein>
    <submittedName>
        <fullName evidence="8">LAME_0G11430g1_1</fullName>
    </submittedName>
</protein>